<keyword evidence="3 6" id="KW-0698">rRNA processing</keyword>
<dbReference type="GO" id="GO:0000178">
    <property type="term" value="C:exosome (RNase complex)"/>
    <property type="evidence" value="ECO:0007669"/>
    <property type="project" value="TreeGrafter"/>
</dbReference>
<sequence>MEVANLLPVIDRLEDNIDDLEEALEPLLSRSLDETSKKLPLLERAKLHALLTYTLESLIFSYLSLHGANAKEHPVFKELTRVRQYFAKIKALENPPEEEAKPTMKLDQQAARRFITHGLAGNEQYDIERAEKQAKEKARAQLKAAMLANKSKDGSSASIPSQEPSKPSTEAESSESESNSSSESEESEDESPTTEKVNTRPASSVAPVEDFISLPSEPVADSKNAKKKTAKAKAKQRKEDIINAKKAEREAKRQAKGVPEPNSKQQRKMDQKERRRKKAGKRKEGKKN</sequence>
<evidence type="ECO:0000256" key="7">
    <source>
        <dbReference type="SAM" id="MobiDB-lite"/>
    </source>
</evidence>
<keyword evidence="5 6" id="KW-0539">Nucleus</keyword>
<proteinExistence type="inferred from homology"/>
<evidence type="ECO:0000256" key="2">
    <source>
        <dbReference type="ARBA" id="ARBA00009154"/>
    </source>
</evidence>
<dbReference type="Pfam" id="PF04000">
    <property type="entry name" value="Sas10_Utp3"/>
    <property type="match status" value="1"/>
</dbReference>
<dbReference type="EMBL" id="MIKG01000021">
    <property type="protein sequence ID" value="RAO72774.1"/>
    <property type="molecule type" value="Genomic_DNA"/>
</dbReference>
<protein>
    <recommendedName>
        <fullName evidence="6">Exosome complex protein</fullName>
    </recommendedName>
</protein>
<dbReference type="GO" id="GO:0010468">
    <property type="term" value="P:regulation of gene expression"/>
    <property type="evidence" value="ECO:0007669"/>
    <property type="project" value="TreeGrafter"/>
</dbReference>
<feature type="compositionally biased region" description="Basic residues" evidence="7">
    <location>
        <begin position="225"/>
        <end position="236"/>
    </location>
</feature>
<dbReference type="AlphaFoldDB" id="A0A364LAC8"/>
<evidence type="ECO:0000256" key="3">
    <source>
        <dbReference type="ARBA" id="ARBA00022552"/>
    </source>
</evidence>
<feature type="compositionally biased region" description="Basic residues" evidence="7">
    <location>
        <begin position="274"/>
        <end position="288"/>
    </location>
</feature>
<keyword evidence="9" id="KW-1185">Reference proteome</keyword>
<comment type="similarity">
    <text evidence="2 6">Belongs to the C1D family.</text>
</comment>
<evidence type="ECO:0000313" key="8">
    <source>
        <dbReference type="EMBL" id="RAO72774.1"/>
    </source>
</evidence>
<feature type="region of interest" description="Disordered" evidence="7">
    <location>
        <begin position="148"/>
        <end position="288"/>
    </location>
</feature>
<evidence type="ECO:0000256" key="4">
    <source>
        <dbReference type="ARBA" id="ARBA00022884"/>
    </source>
</evidence>
<dbReference type="PANTHER" id="PTHR15341:SF3">
    <property type="entry name" value="NUCLEAR NUCLEIC ACID-BINDING PROTEIN C1D"/>
    <property type="match status" value="1"/>
</dbReference>
<dbReference type="InterPro" id="IPR007146">
    <property type="entry name" value="Sas10/Utp3/C1D"/>
</dbReference>
<dbReference type="OrthoDB" id="1421013at2759"/>
<dbReference type="GO" id="GO:0000460">
    <property type="term" value="P:maturation of 5.8S rRNA"/>
    <property type="evidence" value="ECO:0007669"/>
    <property type="project" value="TreeGrafter"/>
</dbReference>
<gene>
    <name evidence="8" type="ORF">BHQ10_008786</name>
</gene>
<comment type="function">
    <text evidence="6">Required for exosome-dependent processing of pre-rRNA and small nucleolar RNA (snRNA) precursors. Involved in processing of 35S pre-rRNA at the A0, A1 and A2 sites.</text>
</comment>
<name>A0A364LAC8_TALAM</name>
<evidence type="ECO:0000313" key="9">
    <source>
        <dbReference type="Proteomes" id="UP000249363"/>
    </source>
</evidence>
<accession>A0A364LAC8</accession>
<evidence type="ECO:0000256" key="6">
    <source>
        <dbReference type="RuleBase" id="RU368003"/>
    </source>
</evidence>
<dbReference type="STRING" id="1196081.A0A364LAC8"/>
<dbReference type="InterPro" id="IPR011082">
    <property type="entry name" value="Exosome-assoc_fac/DNA_repair"/>
</dbReference>
<dbReference type="PANTHER" id="PTHR15341">
    <property type="entry name" value="SUN-COR STEROID HORMONE RECEPTOR CO-REPRESSOR"/>
    <property type="match status" value="1"/>
</dbReference>
<organism evidence="8 9">
    <name type="scientific">Talaromyces amestolkiae</name>
    <dbReference type="NCBI Taxonomy" id="1196081"/>
    <lineage>
        <taxon>Eukaryota</taxon>
        <taxon>Fungi</taxon>
        <taxon>Dikarya</taxon>
        <taxon>Ascomycota</taxon>
        <taxon>Pezizomycotina</taxon>
        <taxon>Eurotiomycetes</taxon>
        <taxon>Eurotiomycetidae</taxon>
        <taxon>Eurotiales</taxon>
        <taxon>Trichocomaceae</taxon>
        <taxon>Talaromyces</taxon>
        <taxon>Talaromyces sect. Talaromyces</taxon>
    </lineage>
</organism>
<dbReference type="Proteomes" id="UP000249363">
    <property type="component" value="Unassembled WGS sequence"/>
</dbReference>
<feature type="compositionally biased region" description="Basic and acidic residues" evidence="7">
    <location>
        <begin position="237"/>
        <end position="253"/>
    </location>
</feature>
<feature type="compositionally biased region" description="Low complexity" evidence="7">
    <location>
        <begin position="163"/>
        <end position="182"/>
    </location>
</feature>
<comment type="subcellular location">
    <subcellularLocation>
        <location evidence="1 6">Nucleus</location>
    </subcellularLocation>
</comment>
<dbReference type="GO" id="GO:0005730">
    <property type="term" value="C:nucleolus"/>
    <property type="evidence" value="ECO:0007669"/>
    <property type="project" value="TreeGrafter"/>
</dbReference>
<dbReference type="GO" id="GO:0003723">
    <property type="term" value="F:RNA binding"/>
    <property type="evidence" value="ECO:0007669"/>
    <property type="project" value="UniProtKB-UniRule"/>
</dbReference>
<dbReference type="GeneID" id="63798000"/>
<keyword evidence="4 6" id="KW-0694">RNA-binding</keyword>
<reference evidence="8 9" key="1">
    <citation type="journal article" date="2017" name="Biotechnol. Biofuels">
        <title>Differential beta-glucosidase expression as a function of carbon source availability in Talaromyces amestolkiae: a genomic and proteomic approach.</title>
        <authorList>
            <person name="de Eugenio L.I."/>
            <person name="Mendez-Liter J.A."/>
            <person name="Nieto-Dominguez M."/>
            <person name="Alonso L."/>
            <person name="Gil-Munoz J."/>
            <person name="Barriuso J."/>
            <person name="Prieto A."/>
            <person name="Martinez M.J."/>
        </authorList>
    </citation>
    <scope>NUCLEOTIDE SEQUENCE [LARGE SCALE GENOMIC DNA]</scope>
    <source>
        <strain evidence="8 9">CIB</strain>
    </source>
</reference>
<dbReference type="RefSeq" id="XP_040737288.1">
    <property type="nucleotide sequence ID" value="XM_040881629.1"/>
</dbReference>
<comment type="caution">
    <text evidence="8">The sequence shown here is derived from an EMBL/GenBank/DDBJ whole genome shotgun (WGS) entry which is preliminary data.</text>
</comment>
<dbReference type="GO" id="GO:0003677">
    <property type="term" value="F:DNA binding"/>
    <property type="evidence" value="ECO:0007669"/>
    <property type="project" value="TreeGrafter"/>
</dbReference>
<evidence type="ECO:0000256" key="5">
    <source>
        <dbReference type="ARBA" id="ARBA00023242"/>
    </source>
</evidence>
<feature type="compositionally biased region" description="Acidic residues" evidence="7">
    <location>
        <begin position="183"/>
        <end position="192"/>
    </location>
</feature>
<evidence type="ECO:0000256" key="1">
    <source>
        <dbReference type="ARBA" id="ARBA00004123"/>
    </source>
</evidence>